<name>A0A919E3C6_9ACTN</name>
<feature type="active site" description="Charge relay system" evidence="4">
    <location>
        <position position="55"/>
    </location>
</feature>
<organism evidence="6 7">
    <name type="scientific">Streptomyces fumanus</name>
    <dbReference type="NCBI Taxonomy" id="67302"/>
    <lineage>
        <taxon>Bacteria</taxon>
        <taxon>Bacillati</taxon>
        <taxon>Actinomycetota</taxon>
        <taxon>Actinomycetes</taxon>
        <taxon>Kitasatosporales</taxon>
        <taxon>Streptomycetaceae</taxon>
        <taxon>Streptomyces</taxon>
    </lineage>
</organism>
<feature type="active site" description="Charge relay system" evidence="4">
    <location>
        <position position="102"/>
    </location>
</feature>
<keyword evidence="1 4" id="KW-0645">Protease</keyword>
<comment type="similarity">
    <text evidence="4">Belongs to the peptidase S8 family.</text>
</comment>
<dbReference type="SUPFAM" id="SSF52743">
    <property type="entry name" value="Subtilisin-like"/>
    <property type="match status" value="1"/>
</dbReference>
<dbReference type="PANTHER" id="PTHR42884:SF14">
    <property type="entry name" value="NEUROENDOCRINE CONVERTASE 1"/>
    <property type="match status" value="1"/>
</dbReference>
<keyword evidence="7" id="KW-1185">Reference proteome</keyword>
<dbReference type="AlphaFoldDB" id="A0A919E3C6"/>
<evidence type="ECO:0000256" key="4">
    <source>
        <dbReference type="PROSITE-ProRule" id="PRU01240"/>
    </source>
</evidence>
<dbReference type="InterPro" id="IPR036852">
    <property type="entry name" value="Peptidase_S8/S53_dom_sf"/>
</dbReference>
<comment type="caution">
    <text evidence="6">The sequence shown here is derived from an EMBL/GenBank/DDBJ whole genome shotgun (WGS) entry which is preliminary data.</text>
</comment>
<gene>
    <name evidence="6" type="ORF">GCM10018772_36470</name>
</gene>
<feature type="domain" description="Peptidase S8/S53" evidence="5">
    <location>
        <begin position="49"/>
        <end position="348"/>
    </location>
</feature>
<reference evidence="6" key="1">
    <citation type="journal article" date="2014" name="Int. J. Syst. Evol. Microbiol.">
        <title>Complete genome sequence of Corynebacterium casei LMG S-19264T (=DSM 44701T), isolated from a smear-ripened cheese.</title>
        <authorList>
            <consortium name="US DOE Joint Genome Institute (JGI-PGF)"/>
            <person name="Walter F."/>
            <person name="Albersmeier A."/>
            <person name="Kalinowski J."/>
            <person name="Ruckert C."/>
        </authorList>
    </citation>
    <scope>NUCLEOTIDE SEQUENCE</scope>
    <source>
        <strain evidence="6">JCM 4477</strain>
    </source>
</reference>
<keyword evidence="2 4" id="KW-0378">Hydrolase</keyword>
<dbReference type="Gene3D" id="3.40.50.200">
    <property type="entry name" value="Peptidase S8/S53 domain"/>
    <property type="match status" value="1"/>
</dbReference>
<feature type="active site" description="Charge relay system" evidence="4">
    <location>
        <position position="310"/>
    </location>
</feature>
<accession>A0A919E3C6</accession>
<dbReference type="InterPro" id="IPR000209">
    <property type="entry name" value="Peptidase_S8/S53_dom"/>
</dbReference>
<keyword evidence="3 4" id="KW-0720">Serine protease</keyword>
<evidence type="ECO:0000313" key="6">
    <source>
        <dbReference type="EMBL" id="GHF08079.1"/>
    </source>
</evidence>
<dbReference type="GO" id="GO:0016020">
    <property type="term" value="C:membrane"/>
    <property type="evidence" value="ECO:0007669"/>
    <property type="project" value="TreeGrafter"/>
</dbReference>
<sequence>MRNIGVDNPYYARQWHLHTGFEHVEVDVRSSLRCDEAWSRLAGVGDPRVVVAAADSGCNLAHPAFGGKDKFAGWGYFDGGELRTMGMPVSSAARMYLPGAHHGTSMCALTSGAVGRSHPLGVAPGCRLLPIRLQTEANRARVSEYAMHRILDYVSERADVLLLPWSKLPHFILSKSVVDRVEELTSSGGRRGSGLVIVCAAGNSNCPIDIDADVAVPYEVVFAGDAQAEPLIKTSRTFRNVLASLPGVLHVSSISSLAQRCHYSCYGPGIDLCAPSSNSRAFRGDALSGLGLTTSTGDPEKPTNRFKGTSGAAALVAGVAALVLSANPSLSASEVCRILQSTASKDLSHTGYDVPPPTSPDAAWDHPPVRRCRRGSFNETGWSPWFGNGKVDALRAVTAAQTWQTMG</sequence>
<evidence type="ECO:0000256" key="2">
    <source>
        <dbReference type="ARBA" id="ARBA00022801"/>
    </source>
</evidence>
<proteinExistence type="inferred from homology"/>
<dbReference type="GO" id="GO:0016485">
    <property type="term" value="P:protein processing"/>
    <property type="evidence" value="ECO:0007669"/>
    <property type="project" value="TreeGrafter"/>
</dbReference>
<dbReference type="InterPro" id="IPR015500">
    <property type="entry name" value="Peptidase_S8_subtilisin-rel"/>
</dbReference>
<dbReference type="GO" id="GO:0004252">
    <property type="term" value="F:serine-type endopeptidase activity"/>
    <property type="evidence" value="ECO:0007669"/>
    <property type="project" value="UniProtKB-UniRule"/>
</dbReference>
<evidence type="ECO:0000256" key="1">
    <source>
        <dbReference type="ARBA" id="ARBA00022670"/>
    </source>
</evidence>
<evidence type="ECO:0000259" key="5">
    <source>
        <dbReference type="Pfam" id="PF00082"/>
    </source>
</evidence>
<dbReference type="PANTHER" id="PTHR42884">
    <property type="entry name" value="PROPROTEIN CONVERTASE SUBTILISIN/KEXIN-RELATED"/>
    <property type="match status" value="1"/>
</dbReference>
<dbReference type="Proteomes" id="UP000630718">
    <property type="component" value="Unassembled WGS sequence"/>
</dbReference>
<reference evidence="6" key="2">
    <citation type="submission" date="2020-09" db="EMBL/GenBank/DDBJ databases">
        <authorList>
            <person name="Sun Q."/>
            <person name="Ohkuma M."/>
        </authorList>
    </citation>
    <scope>NUCLEOTIDE SEQUENCE</scope>
    <source>
        <strain evidence="6">JCM 4477</strain>
    </source>
</reference>
<protein>
    <recommendedName>
        <fullName evidence="5">Peptidase S8/S53 domain-containing protein</fullName>
    </recommendedName>
</protein>
<dbReference type="PRINTS" id="PR00723">
    <property type="entry name" value="SUBTILISIN"/>
</dbReference>
<dbReference type="RefSeq" id="WP_190205344.1">
    <property type="nucleotide sequence ID" value="NZ_BNBI01000007.1"/>
</dbReference>
<dbReference type="PROSITE" id="PS51892">
    <property type="entry name" value="SUBTILASE"/>
    <property type="match status" value="1"/>
</dbReference>
<dbReference type="EMBL" id="BNBI01000007">
    <property type="protein sequence ID" value="GHF08079.1"/>
    <property type="molecule type" value="Genomic_DNA"/>
</dbReference>
<evidence type="ECO:0000313" key="7">
    <source>
        <dbReference type="Proteomes" id="UP000630718"/>
    </source>
</evidence>
<evidence type="ECO:0000256" key="3">
    <source>
        <dbReference type="ARBA" id="ARBA00022825"/>
    </source>
</evidence>
<dbReference type="Pfam" id="PF00082">
    <property type="entry name" value="Peptidase_S8"/>
    <property type="match status" value="1"/>
</dbReference>